<sequence length="451" mass="45738">MNRDDMIMRGPVWRLWLGMSLPTIFVMLVIVAYNMADVYFIGRVGDAAQVAAISLAGPAYGLIQGLGTLLGSGGCTAAALASGRGRRVELAAVTSFCLYGSLAVGTALGIAGAVYATEVGQLLGARGAVQPYAAEYLRILAMGAPAILTTGVLANMARADGSMKDAMLGNGLGTVLNIVLDPLLIEVLGLGVRGAALATVLGNLIGGAVLLTRLARRPGNSFDPRALRGNARVCGRVLALGLPLALSVLLGSCAGALGNGLLSGYGTVAVAANGVASKAGMLVSMVAMGVCMGIQPAISIACGRGDAKRACRIARNTGLMAFALSAALTLACAVGRAGFVGAFVREPEVVQLGVVMLSVSLIVCPLSGIYQMCTAFLQATGDASGATLLSVLRQGIVFVPCLYITNMLGGLYGLMYAGVIADVAALALALMFVYRQGRRLHGAGMPTPAAL</sequence>
<keyword evidence="11 13" id="KW-0472">Membrane</keyword>
<dbReference type="Pfam" id="PF01554">
    <property type="entry name" value="MatE"/>
    <property type="match status" value="2"/>
</dbReference>
<dbReference type="NCBIfam" id="TIGR00797">
    <property type="entry name" value="matE"/>
    <property type="match status" value="1"/>
</dbReference>
<keyword evidence="7" id="KW-1003">Cell membrane</keyword>
<comment type="subcellular location">
    <subcellularLocation>
        <location evidence="2">Cell membrane</location>
        <topology evidence="2">Multi-pass membrane protein</topology>
    </subcellularLocation>
</comment>
<keyword evidence="8 13" id="KW-0812">Transmembrane</keyword>
<feature type="transmembrane region" description="Helical" evidence="13">
    <location>
        <begin position="166"/>
        <end position="185"/>
    </location>
</feature>
<comment type="function">
    <text evidence="1">Multidrug efflux pump.</text>
</comment>
<reference evidence="14" key="1">
    <citation type="submission" date="2020-10" db="EMBL/GenBank/DDBJ databases">
        <authorList>
            <person name="Gilroy R."/>
        </authorList>
    </citation>
    <scope>NUCLEOTIDE SEQUENCE</scope>
    <source>
        <strain evidence="14">ChiSxjej2B14-8506</strain>
    </source>
</reference>
<evidence type="ECO:0000313" key="14">
    <source>
        <dbReference type="EMBL" id="HIU46624.1"/>
    </source>
</evidence>
<dbReference type="InterPro" id="IPR002528">
    <property type="entry name" value="MATE_fam"/>
</dbReference>
<dbReference type="AlphaFoldDB" id="A0A9D1S459"/>
<keyword evidence="6" id="KW-0050">Antiport</keyword>
<dbReference type="PANTHER" id="PTHR43298:SF2">
    <property type="entry name" value="FMN_FAD EXPORTER YEEO-RELATED"/>
    <property type="match status" value="1"/>
</dbReference>
<evidence type="ECO:0000256" key="3">
    <source>
        <dbReference type="ARBA" id="ARBA00010199"/>
    </source>
</evidence>
<gene>
    <name evidence="14" type="ORF">IAC59_05140</name>
</gene>
<comment type="caution">
    <text evidence="14">The sequence shown here is derived from an EMBL/GenBank/DDBJ whole genome shotgun (WGS) entry which is preliminary data.</text>
</comment>
<dbReference type="EMBL" id="DVNK01000034">
    <property type="protein sequence ID" value="HIU46624.1"/>
    <property type="molecule type" value="Genomic_DNA"/>
</dbReference>
<dbReference type="GO" id="GO:0042910">
    <property type="term" value="F:xenobiotic transmembrane transporter activity"/>
    <property type="evidence" value="ECO:0007669"/>
    <property type="project" value="InterPro"/>
</dbReference>
<feature type="transmembrane region" description="Helical" evidence="13">
    <location>
        <begin position="350"/>
        <end position="373"/>
    </location>
</feature>
<dbReference type="InterPro" id="IPR048279">
    <property type="entry name" value="MdtK-like"/>
</dbReference>
<evidence type="ECO:0000313" key="15">
    <source>
        <dbReference type="Proteomes" id="UP000824123"/>
    </source>
</evidence>
<evidence type="ECO:0000256" key="6">
    <source>
        <dbReference type="ARBA" id="ARBA00022449"/>
    </source>
</evidence>
<dbReference type="GO" id="GO:0015297">
    <property type="term" value="F:antiporter activity"/>
    <property type="evidence" value="ECO:0007669"/>
    <property type="project" value="UniProtKB-KW"/>
</dbReference>
<evidence type="ECO:0000256" key="13">
    <source>
        <dbReference type="SAM" id="Phobius"/>
    </source>
</evidence>
<feature type="transmembrane region" description="Helical" evidence="13">
    <location>
        <begin position="93"/>
        <end position="116"/>
    </location>
</feature>
<dbReference type="InterPro" id="IPR050222">
    <property type="entry name" value="MATE_MdtK"/>
</dbReference>
<evidence type="ECO:0000256" key="11">
    <source>
        <dbReference type="ARBA" id="ARBA00023136"/>
    </source>
</evidence>
<dbReference type="PIRSF" id="PIRSF006603">
    <property type="entry name" value="DinF"/>
    <property type="match status" value="1"/>
</dbReference>
<dbReference type="Proteomes" id="UP000824123">
    <property type="component" value="Unassembled WGS sequence"/>
</dbReference>
<dbReference type="GO" id="GO:0006811">
    <property type="term" value="P:monoatomic ion transport"/>
    <property type="evidence" value="ECO:0007669"/>
    <property type="project" value="UniProtKB-KW"/>
</dbReference>
<keyword evidence="10" id="KW-0406">Ion transport</keyword>
<dbReference type="GO" id="GO:0005886">
    <property type="term" value="C:plasma membrane"/>
    <property type="evidence" value="ECO:0007669"/>
    <property type="project" value="UniProtKB-SubCell"/>
</dbReference>
<feature type="transmembrane region" description="Helical" evidence="13">
    <location>
        <begin position="59"/>
        <end position="81"/>
    </location>
</feature>
<evidence type="ECO:0000256" key="10">
    <source>
        <dbReference type="ARBA" id="ARBA00023065"/>
    </source>
</evidence>
<evidence type="ECO:0000256" key="7">
    <source>
        <dbReference type="ARBA" id="ARBA00022475"/>
    </source>
</evidence>
<name>A0A9D1S459_9FIRM</name>
<evidence type="ECO:0000256" key="12">
    <source>
        <dbReference type="ARBA" id="ARBA00031636"/>
    </source>
</evidence>
<feature type="transmembrane region" description="Helical" evidence="13">
    <location>
        <begin position="385"/>
        <end position="405"/>
    </location>
</feature>
<feature type="transmembrane region" description="Helical" evidence="13">
    <location>
        <begin position="191"/>
        <end position="212"/>
    </location>
</feature>
<proteinExistence type="inferred from homology"/>
<keyword evidence="9 13" id="KW-1133">Transmembrane helix</keyword>
<feature type="transmembrane region" description="Helical" evidence="13">
    <location>
        <begin position="12"/>
        <end position="33"/>
    </location>
</feature>
<feature type="transmembrane region" description="Helical" evidence="13">
    <location>
        <begin position="233"/>
        <end position="259"/>
    </location>
</feature>
<comment type="similarity">
    <text evidence="3">Belongs to the multi antimicrobial extrusion (MATE) (TC 2.A.66.1) family.</text>
</comment>
<evidence type="ECO:0000256" key="9">
    <source>
        <dbReference type="ARBA" id="ARBA00022989"/>
    </source>
</evidence>
<dbReference type="PANTHER" id="PTHR43298">
    <property type="entry name" value="MULTIDRUG RESISTANCE PROTEIN NORM-RELATED"/>
    <property type="match status" value="1"/>
</dbReference>
<evidence type="ECO:0000256" key="4">
    <source>
        <dbReference type="ARBA" id="ARBA00020268"/>
    </source>
</evidence>
<feature type="transmembrane region" description="Helical" evidence="13">
    <location>
        <begin position="279"/>
        <end position="298"/>
    </location>
</feature>
<protein>
    <recommendedName>
        <fullName evidence="4">Probable multidrug resistance protein NorM</fullName>
    </recommendedName>
    <alternativeName>
        <fullName evidence="12">Multidrug-efflux transporter</fullName>
    </alternativeName>
</protein>
<reference evidence="14" key="2">
    <citation type="journal article" date="2021" name="PeerJ">
        <title>Extensive microbial diversity within the chicken gut microbiome revealed by metagenomics and culture.</title>
        <authorList>
            <person name="Gilroy R."/>
            <person name="Ravi A."/>
            <person name="Getino M."/>
            <person name="Pursley I."/>
            <person name="Horton D.L."/>
            <person name="Alikhan N.F."/>
            <person name="Baker D."/>
            <person name="Gharbi K."/>
            <person name="Hall N."/>
            <person name="Watson M."/>
            <person name="Adriaenssens E.M."/>
            <person name="Foster-Nyarko E."/>
            <person name="Jarju S."/>
            <person name="Secka A."/>
            <person name="Antonio M."/>
            <person name="Oren A."/>
            <person name="Chaudhuri R.R."/>
            <person name="La Ragione R."/>
            <person name="Hildebrand F."/>
            <person name="Pallen M.J."/>
        </authorList>
    </citation>
    <scope>NUCLEOTIDE SEQUENCE</scope>
    <source>
        <strain evidence="14">ChiSxjej2B14-8506</strain>
    </source>
</reference>
<feature type="transmembrane region" description="Helical" evidence="13">
    <location>
        <begin position="319"/>
        <end position="344"/>
    </location>
</feature>
<evidence type="ECO:0000256" key="2">
    <source>
        <dbReference type="ARBA" id="ARBA00004651"/>
    </source>
</evidence>
<evidence type="ECO:0000256" key="1">
    <source>
        <dbReference type="ARBA" id="ARBA00003408"/>
    </source>
</evidence>
<keyword evidence="5" id="KW-0813">Transport</keyword>
<evidence type="ECO:0000256" key="5">
    <source>
        <dbReference type="ARBA" id="ARBA00022448"/>
    </source>
</evidence>
<organism evidence="14 15">
    <name type="scientific">Candidatus Fimadaptatus faecigallinarum</name>
    <dbReference type="NCBI Taxonomy" id="2840814"/>
    <lineage>
        <taxon>Bacteria</taxon>
        <taxon>Bacillati</taxon>
        <taxon>Bacillota</taxon>
        <taxon>Clostridia</taxon>
        <taxon>Eubacteriales</taxon>
        <taxon>Candidatus Fimadaptatus</taxon>
    </lineage>
</organism>
<feature type="transmembrane region" description="Helical" evidence="13">
    <location>
        <begin position="136"/>
        <end position="154"/>
    </location>
</feature>
<accession>A0A9D1S459</accession>
<evidence type="ECO:0000256" key="8">
    <source>
        <dbReference type="ARBA" id="ARBA00022692"/>
    </source>
</evidence>
<feature type="transmembrane region" description="Helical" evidence="13">
    <location>
        <begin position="411"/>
        <end position="434"/>
    </location>
</feature>